<sequence length="372" mass="39764">MSQQPHSRMETHPGAGIGLRRRSRPFLLSGIALLILVLSIWPLQAAIELNYFRATSTENAVLLEWSTAREFNLAGFEILCKEEGEPDSEYHAIGSRIAQGAPDRGAVYNFNVTSGLVYGRRYCFRIREVTTDGTPGEAFDVCGYGPGVTPESAEIGQADVTPTPTTIVVGGEDVTPATPTPTFPGQSPLITPTATPISNSPMSDAEATAQAAALAQFTPTPTFTPTSTPTFVPGPPTETPTWTPTPVSESPVAVLPVPAMAESPVERGAVGEPTPTPLYVVVTATPTPAALAVAPAFTPWPTATPLPVQGLNGLLALNTQNLMLLLLCLTFLSASGLGTLGLVTVIIYLRSREQRDRYFDRYLDRYWGGRRR</sequence>
<dbReference type="OrthoDB" id="1443240at2"/>
<keyword evidence="4" id="KW-1185">Reference proteome</keyword>
<keyword evidence="2" id="KW-1133">Transmembrane helix</keyword>
<feature type="compositionally biased region" description="Low complexity" evidence="1">
    <location>
        <begin position="239"/>
        <end position="248"/>
    </location>
</feature>
<dbReference type="Proteomes" id="UP000317371">
    <property type="component" value="Unassembled WGS sequence"/>
</dbReference>
<organism evidence="3 4">
    <name type="scientific">Litorilinea aerophila</name>
    <dbReference type="NCBI Taxonomy" id="1204385"/>
    <lineage>
        <taxon>Bacteria</taxon>
        <taxon>Bacillati</taxon>
        <taxon>Chloroflexota</taxon>
        <taxon>Caldilineae</taxon>
        <taxon>Caldilineales</taxon>
        <taxon>Caldilineaceae</taxon>
        <taxon>Litorilinea</taxon>
    </lineage>
</organism>
<comment type="caution">
    <text evidence="3">The sequence shown here is derived from an EMBL/GenBank/DDBJ whole genome shotgun (WGS) entry which is preliminary data.</text>
</comment>
<feature type="region of interest" description="Disordered" evidence="1">
    <location>
        <begin position="224"/>
        <end position="248"/>
    </location>
</feature>
<evidence type="ECO:0000256" key="2">
    <source>
        <dbReference type="SAM" id="Phobius"/>
    </source>
</evidence>
<gene>
    <name evidence="3" type="ORF">FKZ61_04850</name>
</gene>
<accession>A0A540VJQ4</accession>
<name>A0A540VJQ4_9CHLR</name>
<dbReference type="InParanoid" id="A0A540VJQ4"/>
<evidence type="ECO:0000256" key="1">
    <source>
        <dbReference type="SAM" id="MobiDB-lite"/>
    </source>
</evidence>
<proteinExistence type="predicted"/>
<dbReference type="EMBL" id="VIGC01000005">
    <property type="protein sequence ID" value="TQE96971.1"/>
    <property type="molecule type" value="Genomic_DNA"/>
</dbReference>
<keyword evidence="2" id="KW-0472">Membrane</keyword>
<keyword evidence="2" id="KW-0812">Transmembrane</keyword>
<evidence type="ECO:0000313" key="4">
    <source>
        <dbReference type="Proteomes" id="UP000317371"/>
    </source>
</evidence>
<dbReference type="AlphaFoldDB" id="A0A540VJQ4"/>
<protein>
    <submittedName>
        <fullName evidence="3">Uncharacterized protein</fullName>
    </submittedName>
</protein>
<evidence type="ECO:0000313" key="3">
    <source>
        <dbReference type="EMBL" id="TQE96971.1"/>
    </source>
</evidence>
<reference evidence="3 4" key="1">
    <citation type="submission" date="2019-06" db="EMBL/GenBank/DDBJ databases">
        <title>Genome sequence of Litorilinea aerophila BAA-2444.</title>
        <authorList>
            <person name="Maclea K.S."/>
            <person name="Maurais E.G."/>
            <person name="Iannazzi L.C."/>
        </authorList>
    </citation>
    <scope>NUCLEOTIDE SEQUENCE [LARGE SCALE GENOMIC DNA]</scope>
    <source>
        <strain evidence="3 4">ATCC BAA-2444</strain>
    </source>
</reference>
<feature type="transmembrane region" description="Helical" evidence="2">
    <location>
        <begin position="322"/>
        <end position="349"/>
    </location>
</feature>